<evidence type="ECO:0000313" key="2">
    <source>
        <dbReference type="EMBL" id="QYL18172.1"/>
    </source>
</evidence>
<dbReference type="EMBL" id="CP080333">
    <property type="protein sequence ID" value="QYL18172.1"/>
    <property type="molecule type" value="Genomic_DNA"/>
</dbReference>
<dbReference type="SUPFAM" id="SSF54427">
    <property type="entry name" value="NTF2-like"/>
    <property type="match status" value="1"/>
</dbReference>
<dbReference type="InterPro" id="IPR032710">
    <property type="entry name" value="NTF2-like_dom_sf"/>
</dbReference>
<sequence length="127" mass="13973">MTDRQLLDELLDIERAGWRSLCESTGDRFYGDLMTEDAVMVLANGSVMDRSAVTSALGQAPPWKNFELSDERVISAGDDAAALVYVGTAERDGADQPFVGAMSSVYHRVDGRWRLVLYQQTAVATRP</sequence>
<evidence type="ECO:0000313" key="3">
    <source>
        <dbReference type="Proteomes" id="UP000825367"/>
    </source>
</evidence>
<organism evidence="2 3">
    <name type="scientific">Mycolicibacterium pallens</name>
    <dbReference type="NCBI Taxonomy" id="370524"/>
    <lineage>
        <taxon>Bacteria</taxon>
        <taxon>Bacillati</taxon>
        <taxon>Actinomycetota</taxon>
        <taxon>Actinomycetes</taxon>
        <taxon>Mycobacteriales</taxon>
        <taxon>Mycobacteriaceae</taxon>
        <taxon>Mycolicibacterium</taxon>
    </lineage>
</organism>
<proteinExistence type="predicted"/>
<dbReference type="Pfam" id="PF14534">
    <property type="entry name" value="DUF4440"/>
    <property type="match status" value="1"/>
</dbReference>
<gene>
    <name evidence="2" type="ORF">K0O64_06450</name>
</gene>
<reference evidence="2 3" key="1">
    <citation type="submission" date="2021-07" db="EMBL/GenBank/DDBJ databases">
        <title>Whole genome sequencing of non-tuberculosis mycobacteria type-strains.</title>
        <authorList>
            <person name="Igarashi Y."/>
            <person name="Osugi A."/>
            <person name="Mitarai S."/>
        </authorList>
    </citation>
    <scope>NUCLEOTIDE SEQUENCE [LARGE SCALE GENOMIC DNA]</scope>
    <source>
        <strain evidence="2 3">JCM 16370</strain>
    </source>
</reference>
<dbReference type="Proteomes" id="UP000825367">
    <property type="component" value="Chromosome"/>
</dbReference>
<protein>
    <submittedName>
        <fullName evidence="2">Nuclear transport factor 2 family protein</fullName>
    </submittedName>
</protein>
<dbReference type="Gene3D" id="3.10.450.50">
    <property type="match status" value="1"/>
</dbReference>
<dbReference type="RefSeq" id="WP_096310421.1">
    <property type="nucleotide sequence ID" value="NZ_BAAAVX010000003.1"/>
</dbReference>
<name>A0ABX8VKD0_9MYCO</name>
<evidence type="ECO:0000259" key="1">
    <source>
        <dbReference type="Pfam" id="PF14534"/>
    </source>
</evidence>
<accession>A0ABX8VKD0</accession>
<feature type="domain" description="DUF4440" evidence="1">
    <location>
        <begin position="11"/>
        <end position="115"/>
    </location>
</feature>
<dbReference type="InterPro" id="IPR027843">
    <property type="entry name" value="DUF4440"/>
</dbReference>
<keyword evidence="3" id="KW-1185">Reference proteome</keyword>